<dbReference type="RefSeq" id="YP_002333279.1">
    <property type="nucleotide sequence ID" value="NC_011639.1"/>
</dbReference>
<gene>
    <name evidence="2" type="primary">U5</name>
</gene>
<dbReference type="OrthoDB" id="37523at10239"/>
<evidence type="ECO:0000256" key="1">
    <source>
        <dbReference type="SAM" id="Phobius"/>
    </source>
</evidence>
<dbReference type="GeneID" id="7067618"/>
<proteinExistence type="predicted"/>
<keyword evidence="1" id="KW-0812">Transmembrane</keyword>
<keyword evidence="3" id="KW-1185">Reference proteome</keyword>
<sequence length="127" mass="14913">MKNLSSSVGDGHIWLKIHFLTMGFSINFDPIINKFREFQTNINHNINEQLDKLKMVWINLGSHIKYWFIIIISILTILFILFLLIKITKLILNCKKIFSCCCNVCCKKRPKVDIRSKEKVKVFSILP</sequence>
<dbReference type="SMR" id="B2X7D9"/>
<evidence type="ECO:0000313" key="3">
    <source>
        <dbReference type="Proteomes" id="UP000101879"/>
    </source>
</evidence>
<keyword evidence="1" id="KW-1133">Transmembrane helix</keyword>
<protein>
    <submittedName>
        <fullName evidence="2">Uncharacterized protein U5</fullName>
    </submittedName>
</protein>
<name>B2X7D9_9RHAB</name>
<feature type="transmembrane region" description="Helical" evidence="1">
    <location>
        <begin position="64"/>
        <end position="85"/>
    </location>
</feature>
<keyword evidence="1" id="KW-0472">Membrane</keyword>
<dbReference type="TCDB" id="1.A.100.1.1">
    <property type="family name" value="the rhabdoviridae putative viroporin, u5 (rv-u5) family"/>
</dbReference>
<dbReference type="KEGG" id="vg:7067618"/>
<accession>B2X7D9</accession>
<reference evidence="2 3" key="1">
    <citation type="journal article" date="2008" name="Virology">
        <title>Genomic characterisation of Wongabel virus reveals novel genes within the Rhabdoviridae.</title>
        <authorList>
            <person name="Gubala A.J."/>
            <person name="Proll D.F."/>
            <person name="Barnard R.T."/>
            <person name="Cowled C.J."/>
            <person name="Crameri S.G."/>
            <person name="Hyatt A.D."/>
            <person name="Boyle D.B."/>
        </authorList>
    </citation>
    <scope>NUCLEOTIDE SEQUENCE [LARGE SCALE GENOMIC DNA]</scope>
    <source>
        <strain evidence="2">CS264</strain>
    </source>
</reference>
<dbReference type="EMBL" id="EF612701">
    <property type="protein sequence ID" value="ABV01364.1"/>
    <property type="molecule type" value="Viral_cRNA"/>
</dbReference>
<organism evidence="2 3">
    <name type="scientific">Hapavirus wongabel</name>
    <dbReference type="NCBI Taxonomy" id="1972626"/>
    <lineage>
        <taxon>Viruses</taxon>
        <taxon>Riboviria</taxon>
        <taxon>Orthornavirae</taxon>
        <taxon>Negarnaviricota</taxon>
        <taxon>Haploviricotina</taxon>
        <taxon>Monjiviricetes</taxon>
        <taxon>Mononegavirales</taxon>
        <taxon>Rhabdoviridae</taxon>
        <taxon>Alpharhabdovirinae</taxon>
        <taxon>Hapavirus</taxon>
    </lineage>
</organism>
<evidence type="ECO:0000313" key="2">
    <source>
        <dbReference type="EMBL" id="ABV01364.1"/>
    </source>
</evidence>
<dbReference type="Proteomes" id="UP000101879">
    <property type="component" value="Segment"/>
</dbReference>